<organism evidence="2 3">
    <name type="scientific">Saprospira grandis (strain Lewin)</name>
    <dbReference type="NCBI Taxonomy" id="984262"/>
    <lineage>
        <taxon>Bacteria</taxon>
        <taxon>Pseudomonadati</taxon>
        <taxon>Bacteroidota</taxon>
        <taxon>Saprospiria</taxon>
        <taxon>Saprospirales</taxon>
        <taxon>Saprospiraceae</taxon>
        <taxon>Saprospira</taxon>
    </lineage>
</organism>
<name>H6LAZ6_SAPGL</name>
<dbReference type="OrthoDB" id="9785375at2"/>
<dbReference type="RefSeq" id="WP_015695516.1">
    <property type="nucleotide sequence ID" value="NC_016936.1"/>
</dbReference>
<dbReference type="GO" id="GO:0008168">
    <property type="term" value="F:methyltransferase activity"/>
    <property type="evidence" value="ECO:0007669"/>
    <property type="project" value="UniProtKB-KW"/>
</dbReference>
<dbReference type="HOGENOM" id="CLU_054735_0_0_10"/>
<feature type="domain" description="Glycosyltransferase 2-like" evidence="1">
    <location>
        <begin position="9"/>
        <end position="125"/>
    </location>
</feature>
<dbReference type="Pfam" id="PF00535">
    <property type="entry name" value="Glycos_transf_2"/>
    <property type="match status" value="1"/>
</dbReference>
<dbReference type="KEGG" id="sgn:SGRA_p0021"/>
<dbReference type="Proteomes" id="UP000007519">
    <property type="component" value="Plasmid unnamed"/>
</dbReference>
<geneLocation type="plasmid" evidence="3">
    <name>SGRA01</name>
</geneLocation>
<sequence length="318" mass="36659">MSLSTLAPVVLFTYQRPSHLTQTLAALSKNEEASQTPIYIYSDGPKADASPEDLAEIMAVRQLIRQQTWAKQLEIIERKENWGLSNNIVSGVTEVMEKHGRAIILENDIVVSPYFLQYMNQALDLYQDVEEVMHIGGFIYPLNLKEKDLGTSFFYNVNSCWGWASWQRAWKYYQDDTANILAQINENYDPFTFNGGQKDSFYKQLKKNISGELDNWDCHWHASIFLQNGLALHPYQSLVKNIGLDGSGTNCDDIELGQKMLQTPLKLTKIHPKNGQKQHQIVSEKMKLYFKRLRWKQLGQLIRKGAFKSIFQKIKAMQ</sequence>
<gene>
    <name evidence="2" type="ORF">SGRA_p0021</name>
</gene>
<dbReference type="InterPro" id="IPR029044">
    <property type="entry name" value="Nucleotide-diphossugar_trans"/>
</dbReference>
<dbReference type="GO" id="GO:0032259">
    <property type="term" value="P:methylation"/>
    <property type="evidence" value="ECO:0007669"/>
    <property type="project" value="UniProtKB-KW"/>
</dbReference>
<accession>H6LAZ6</accession>
<protein>
    <submittedName>
        <fullName evidence="2">FkbM family methyltransferase</fullName>
    </submittedName>
</protein>
<evidence type="ECO:0000259" key="1">
    <source>
        <dbReference type="Pfam" id="PF00535"/>
    </source>
</evidence>
<keyword evidence="3" id="KW-1185">Reference proteome</keyword>
<dbReference type="Gene3D" id="3.90.550.10">
    <property type="entry name" value="Spore Coat Polysaccharide Biosynthesis Protein SpsA, Chain A"/>
    <property type="match status" value="1"/>
</dbReference>
<evidence type="ECO:0000313" key="3">
    <source>
        <dbReference type="Proteomes" id="UP000007519"/>
    </source>
</evidence>
<dbReference type="InterPro" id="IPR001173">
    <property type="entry name" value="Glyco_trans_2-like"/>
</dbReference>
<keyword evidence="2" id="KW-0614">Plasmid</keyword>
<keyword evidence="2" id="KW-0808">Transferase</keyword>
<dbReference type="EMBL" id="CP002832">
    <property type="protein sequence ID" value="AFC26961.1"/>
    <property type="molecule type" value="Genomic_DNA"/>
</dbReference>
<reference evidence="2 3" key="1">
    <citation type="journal article" date="2012" name="Stand. Genomic Sci.">
        <title>Complete genome sequencing and analysis of Saprospira grandis str. Lewin, a predatory marine bacterium.</title>
        <authorList>
            <person name="Saw J.H."/>
            <person name="Yuryev A."/>
            <person name="Kanbe M."/>
            <person name="Hou S."/>
            <person name="Young A.G."/>
            <person name="Aizawa S."/>
            <person name="Alam M."/>
        </authorList>
    </citation>
    <scope>NUCLEOTIDE SEQUENCE [LARGE SCALE GENOMIC DNA]</scope>
    <source>
        <strain evidence="2 3">Lewin</strain>
        <plasmid evidence="3">Plasmid SGRA01</plasmid>
    </source>
</reference>
<dbReference type="SUPFAM" id="SSF53448">
    <property type="entry name" value="Nucleotide-diphospho-sugar transferases"/>
    <property type="match status" value="1"/>
</dbReference>
<evidence type="ECO:0000313" key="2">
    <source>
        <dbReference type="EMBL" id="AFC26961.1"/>
    </source>
</evidence>
<proteinExistence type="predicted"/>
<keyword evidence="2" id="KW-0489">Methyltransferase</keyword>
<dbReference type="eggNOG" id="COG1216">
    <property type="taxonomic scope" value="Bacteria"/>
</dbReference>
<dbReference type="AlphaFoldDB" id="H6LAZ6"/>